<dbReference type="EMBL" id="CP011853">
    <property type="protein sequence ID" value="ALG85550.1"/>
    <property type="molecule type" value="Genomic_DNA"/>
</dbReference>
<organism evidence="11 12">
    <name type="scientific">Gordonia phthalatica</name>
    <dbReference type="NCBI Taxonomy" id="1136941"/>
    <lineage>
        <taxon>Bacteria</taxon>
        <taxon>Bacillati</taxon>
        <taxon>Actinomycetota</taxon>
        <taxon>Actinomycetes</taxon>
        <taxon>Mycobacteriales</taxon>
        <taxon>Gordoniaceae</taxon>
        <taxon>Gordonia</taxon>
    </lineage>
</organism>
<sequence length="304" mass="33183">MATFEFREPPILSRAEFDRAALVRKDPDRLIAGWPSARVLLVDHRGQFPVNDDGTLRWVSAADLGAEPVPGAVFLGVAGSDRWALRVDEVPEPVAEPRSGADKLTSDGAGLLATALGLLNWHRTTGYSPIDGKALELTQGGWLRRDPETGAEEYPRTDPAVIMVIHDGADQVLLGRQTVWPDRWFSTLAGFVEPGESLEQCVRREVFEEAGIHVHSPNYLGSQPWPFPRSLMLGFEAVGDPTAPLVLRDGELGDARWFHRDEVLAALDRGGDWGAGDDDVPLKLPGSISIARSLITAWAHAPRP</sequence>
<keyword evidence="7" id="KW-0460">Magnesium</keyword>
<accession>A0A0N9MSP0</accession>
<dbReference type="CDD" id="cd03429">
    <property type="entry name" value="NUDIX_NADH_pyrophosphatase_Nudt13"/>
    <property type="match status" value="1"/>
</dbReference>
<dbReference type="RefSeq" id="WP_062393637.1">
    <property type="nucleotide sequence ID" value="NZ_CP011853.1"/>
</dbReference>
<keyword evidence="8" id="KW-0520">NAD</keyword>
<evidence type="ECO:0000256" key="7">
    <source>
        <dbReference type="ARBA" id="ARBA00022842"/>
    </source>
</evidence>
<dbReference type="GO" id="GO:0046872">
    <property type="term" value="F:metal ion binding"/>
    <property type="evidence" value="ECO:0007669"/>
    <property type="project" value="UniProtKB-KW"/>
</dbReference>
<dbReference type="GO" id="GO:0005829">
    <property type="term" value="C:cytosol"/>
    <property type="evidence" value="ECO:0007669"/>
    <property type="project" value="TreeGrafter"/>
</dbReference>
<comment type="similarity">
    <text evidence="3">Belongs to the Nudix hydrolase family. NudC subfamily.</text>
</comment>
<dbReference type="GO" id="GO:0006742">
    <property type="term" value="P:NADP+ catabolic process"/>
    <property type="evidence" value="ECO:0007669"/>
    <property type="project" value="TreeGrafter"/>
</dbReference>
<protein>
    <recommendedName>
        <fullName evidence="4">NAD(+) diphosphatase</fullName>
        <ecNumber evidence="4">3.6.1.22</ecNumber>
    </recommendedName>
</protein>
<evidence type="ECO:0000256" key="3">
    <source>
        <dbReference type="ARBA" id="ARBA00009595"/>
    </source>
</evidence>
<dbReference type="PANTHER" id="PTHR42904:SF6">
    <property type="entry name" value="NAD-CAPPED RNA HYDROLASE NUDT12"/>
    <property type="match status" value="1"/>
</dbReference>
<proteinExistence type="inferred from homology"/>
<dbReference type="EC" id="3.6.1.22" evidence="4"/>
<dbReference type="AlphaFoldDB" id="A0A0N9MSP0"/>
<evidence type="ECO:0000256" key="8">
    <source>
        <dbReference type="ARBA" id="ARBA00023027"/>
    </source>
</evidence>
<dbReference type="InterPro" id="IPR049734">
    <property type="entry name" value="NudC-like_C"/>
</dbReference>
<dbReference type="GO" id="GO:0019677">
    <property type="term" value="P:NAD+ catabolic process"/>
    <property type="evidence" value="ECO:0007669"/>
    <property type="project" value="TreeGrafter"/>
</dbReference>
<dbReference type="PANTHER" id="PTHR42904">
    <property type="entry name" value="NUDIX HYDROLASE, NUDC SUBFAMILY"/>
    <property type="match status" value="1"/>
</dbReference>
<evidence type="ECO:0000256" key="2">
    <source>
        <dbReference type="ARBA" id="ARBA00001947"/>
    </source>
</evidence>
<reference evidence="11 12" key="2">
    <citation type="journal article" date="2017" name="Int. J. Syst. Evol. Microbiol.">
        <title>Gordonia phthalatica sp. nov., a di-n-butyl phthalate-degrading bacterium isolated from activated sludge.</title>
        <authorList>
            <person name="Jin D."/>
            <person name="Kong X."/>
            <person name="Jia M."/>
            <person name="Yu X."/>
            <person name="Wang X."/>
            <person name="Zhuang X."/>
            <person name="Deng Y."/>
            <person name="Bai Z."/>
        </authorList>
    </citation>
    <scope>NUCLEOTIDE SEQUENCE [LARGE SCALE GENOMIC DNA]</scope>
    <source>
        <strain evidence="11 12">QH-11</strain>
    </source>
</reference>
<dbReference type="Proteomes" id="UP000063789">
    <property type="component" value="Chromosome"/>
</dbReference>
<comment type="catalytic activity">
    <reaction evidence="9">
        <text>a 5'-end NAD(+)-phospho-ribonucleoside in mRNA + H2O = a 5'-end phospho-adenosine-phospho-ribonucleoside in mRNA + beta-nicotinamide D-ribonucleotide + 2 H(+)</text>
        <dbReference type="Rhea" id="RHEA:60876"/>
        <dbReference type="Rhea" id="RHEA-COMP:15698"/>
        <dbReference type="Rhea" id="RHEA-COMP:15719"/>
        <dbReference type="ChEBI" id="CHEBI:14649"/>
        <dbReference type="ChEBI" id="CHEBI:15377"/>
        <dbReference type="ChEBI" id="CHEBI:15378"/>
        <dbReference type="ChEBI" id="CHEBI:144029"/>
        <dbReference type="ChEBI" id="CHEBI:144051"/>
    </reaction>
    <physiologicalReaction direction="left-to-right" evidence="9">
        <dbReference type="Rhea" id="RHEA:60877"/>
    </physiologicalReaction>
</comment>
<reference evidence="12" key="1">
    <citation type="submission" date="2015-06" db="EMBL/GenBank/DDBJ databases">
        <title>Complete genome sequence and metabolic analysis of phthalate degradation pathway in Gordonia sp. QH-11.</title>
        <authorList>
            <person name="Jin D."/>
            <person name="Kong X."/>
            <person name="Bai Z."/>
        </authorList>
    </citation>
    <scope>NUCLEOTIDE SEQUENCE [LARGE SCALE GENOMIC DNA]</scope>
    <source>
        <strain evidence="12">QH-11</strain>
    </source>
</reference>
<dbReference type="InterPro" id="IPR015797">
    <property type="entry name" value="NUDIX_hydrolase-like_dom_sf"/>
</dbReference>
<dbReference type="InterPro" id="IPR000086">
    <property type="entry name" value="NUDIX_hydrolase_dom"/>
</dbReference>
<dbReference type="PROSITE" id="PS00893">
    <property type="entry name" value="NUDIX_BOX"/>
    <property type="match status" value="1"/>
</dbReference>
<dbReference type="NCBIfam" id="NF001299">
    <property type="entry name" value="PRK00241.1"/>
    <property type="match status" value="1"/>
</dbReference>
<dbReference type="Gene3D" id="3.90.79.10">
    <property type="entry name" value="Nucleoside Triphosphate Pyrophosphohydrolase"/>
    <property type="match status" value="1"/>
</dbReference>
<dbReference type="SUPFAM" id="SSF55811">
    <property type="entry name" value="Nudix"/>
    <property type="match status" value="1"/>
</dbReference>
<feature type="domain" description="Nudix hydrolase" evidence="10">
    <location>
        <begin position="155"/>
        <end position="281"/>
    </location>
</feature>
<dbReference type="Gene3D" id="3.90.79.20">
    <property type="match status" value="1"/>
</dbReference>
<dbReference type="STRING" id="1136941.ACH46_15055"/>
<name>A0A0N9MSP0_9ACTN</name>
<dbReference type="KEGG" id="goq:ACH46_15055"/>
<evidence type="ECO:0000259" key="10">
    <source>
        <dbReference type="PROSITE" id="PS51462"/>
    </source>
</evidence>
<evidence type="ECO:0000256" key="5">
    <source>
        <dbReference type="ARBA" id="ARBA00022723"/>
    </source>
</evidence>
<comment type="cofactor">
    <cofactor evidence="2">
        <name>Zn(2+)</name>
        <dbReference type="ChEBI" id="CHEBI:29105"/>
    </cofactor>
</comment>
<evidence type="ECO:0000256" key="9">
    <source>
        <dbReference type="ARBA" id="ARBA00023679"/>
    </source>
</evidence>
<evidence type="ECO:0000256" key="4">
    <source>
        <dbReference type="ARBA" id="ARBA00012381"/>
    </source>
</evidence>
<dbReference type="PATRIC" id="fig|1136941.3.peg.3075"/>
<dbReference type="InterPro" id="IPR020084">
    <property type="entry name" value="NUDIX_hydrolase_CS"/>
</dbReference>
<dbReference type="OrthoDB" id="9791656at2"/>
<keyword evidence="6" id="KW-0378">Hydrolase</keyword>
<evidence type="ECO:0000256" key="1">
    <source>
        <dbReference type="ARBA" id="ARBA00001946"/>
    </source>
</evidence>
<keyword evidence="5" id="KW-0479">Metal-binding</keyword>
<evidence type="ECO:0000256" key="6">
    <source>
        <dbReference type="ARBA" id="ARBA00022801"/>
    </source>
</evidence>
<gene>
    <name evidence="11" type="ORF">ACH46_15055</name>
</gene>
<dbReference type="PROSITE" id="PS51462">
    <property type="entry name" value="NUDIX"/>
    <property type="match status" value="1"/>
</dbReference>
<dbReference type="GO" id="GO:0035529">
    <property type="term" value="F:NADH pyrophosphatase activity"/>
    <property type="evidence" value="ECO:0007669"/>
    <property type="project" value="TreeGrafter"/>
</dbReference>
<evidence type="ECO:0000313" key="11">
    <source>
        <dbReference type="EMBL" id="ALG85550.1"/>
    </source>
</evidence>
<evidence type="ECO:0000313" key="12">
    <source>
        <dbReference type="Proteomes" id="UP000063789"/>
    </source>
</evidence>
<dbReference type="InterPro" id="IPR050241">
    <property type="entry name" value="NAD-cap_RNA_hydrolase_NudC"/>
</dbReference>
<keyword evidence="12" id="KW-1185">Reference proteome</keyword>
<dbReference type="Pfam" id="PF00293">
    <property type="entry name" value="NUDIX"/>
    <property type="match status" value="1"/>
</dbReference>
<comment type="cofactor">
    <cofactor evidence="1">
        <name>Mg(2+)</name>
        <dbReference type="ChEBI" id="CHEBI:18420"/>
    </cofactor>
</comment>